<feature type="domain" description="Methyltransferase type 11" evidence="1">
    <location>
        <begin position="46"/>
        <end position="139"/>
    </location>
</feature>
<dbReference type="Gene3D" id="3.40.50.150">
    <property type="entry name" value="Vaccinia Virus protein VP39"/>
    <property type="match status" value="1"/>
</dbReference>
<dbReference type="EC" id="2.1.1.-" evidence="2"/>
<sequence>MNRHVNDMQHPRFARFYTAISNRAEAHGGAEHRARLLEGLAGTVIEVGAGNGLNFAHYPPEVTRVLAVEPDDTLRALAQHAAQRAPVPVEVVAGHADALPAPDNAFDTAVASLVLCTVPDPAHALAEIRRVLHPDGQLRFYEHVRSDKFVLGLLQDLIAPVWARLAGGCRPNHDTAAVIVANGFIISSCTRFGFSPCVGVPRFAHIAGTAYPTAGSRQSA</sequence>
<keyword evidence="2" id="KW-0489">Methyltransferase</keyword>
<dbReference type="SUPFAM" id="SSF53335">
    <property type="entry name" value="S-adenosyl-L-methionine-dependent methyltransferases"/>
    <property type="match status" value="1"/>
</dbReference>
<dbReference type="GO" id="GO:0032259">
    <property type="term" value="P:methylation"/>
    <property type="evidence" value="ECO:0007669"/>
    <property type="project" value="UniProtKB-KW"/>
</dbReference>
<evidence type="ECO:0000313" key="2">
    <source>
        <dbReference type="EMBL" id="MFC7245299.1"/>
    </source>
</evidence>
<protein>
    <submittedName>
        <fullName evidence="2">Class I SAM-dependent methyltransferase</fullName>
        <ecNumber evidence="2">2.1.1.-</ecNumber>
    </submittedName>
</protein>
<keyword evidence="3" id="KW-1185">Reference proteome</keyword>
<accession>A0ABW2H3Y5</accession>
<dbReference type="Proteomes" id="UP001596392">
    <property type="component" value="Unassembled WGS sequence"/>
</dbReference>
<proteinExistence type="predicted"/>
<evidence type="ECO:0000313" key="3">
    <source>
        <dbReference type="Proteomes" id="UP001596392"/>
    </source>
</evidence>
<organism evidence="2 3">
    <name type="scientific">Catellatospora aurea</name>
    <dbReference type="NCBI Taxonomy" id="1337874"/>
    <lineage>
        <taxon>Bacteria</taxon>
        <taxon>Bacillati</taxon>
        <taxon>Actinomycetota</taxon>
        <taxon>Actinomycetes</taxon>
        <taxon>Micromonosporales</taxon>
        <taxon>Micromonosporaceae</taxon>
        <taxon>Catellatospora</taxon>
    </lineage>
</organism>
<gene>
    <name evidence="2" type="ORF">ACFQO7_22730</name>
</gene>
<name>A0ABW2H3Y5_9ACTN</name>
<dbReference type="InterPro" id="IPR029063">
    <property type="entry name" value="SAM-dependent_MTases_sf"/>
</dbReference>
<dbReference type="GO" id="GO:0008168">
    <property type="term" value="F:methyltransferase activity"/>
    <property type="evidence" value="ECO:0007669"/>
    <property type="project" value="UniProtKB-KW"/>
</dbReference>
<keyword evidence="2" id="KW-0808">Transferase</keyword>
<dbReference type="InterPro" id="IPR013216">
    <property type="entry name" value="Methyltransf_11"/>
</dbReference>
<dbReference type="PANTHER" id="PTHR45036:SF1">
    <property type="entry name" value="METHYLTRANSFERASE LIKE 7A"/>
    <property type="match status" value="1"/>
</dbReference>
<dbReference type="EMBL" id="JBHTAC010000024">
    <property type="protein sequence ID" value="MFC7245299.1"/>
    <property type="molecule type" value="Genomic_DNA"/>
</dbReference>
<dbReference type="RefSeq" id="WP_376808240.1">
    <property type="nucleotide sequence ID" value="NZ_JBHTAC010000024.1"/>
</dbReference>
<dbReference type="PANTHER" id="PTHR45036">
    <property type="entry name" value="METHYLTRANSFERASE LIKE 7B"/>
    <property type="match status" value="1"/>
</dbReference>
<comment type="caution">
    <text evidence="2">The sequence shown here is derived from an EMBL/GenBank/DDBJ whole genome shotgun (WGS) entry which is preliminary data.</text>
</comment>
<evidence type="ECO:0000259" key="1">
    <source>
        <dbReference type="Pfam" id="PF08241"/>
    </source>
</evidence>
<dbReference type="Pfam" id="PF08241">
    <property type="entry name" value="Methyltransf_11"/>
    <property type="match status" value="1"/>
</dbReference>
<reference evidence="3" key="1">
    <citation type="journal article" date="2019" name="Int. J. Syst. Evol. Microbiol.">
        <title>The Global Catalogue of Microorganisms (GCM) 10K type strain sequencing project: providing services to taxonomists for standard genome sequencing and annotation.</title>
        <authorList>
            <consortium name="The Broad Institute Genomics Platform"/>
            <consortium name="The Broad Institute Genome Sequencing Center for Infectious Disease"/>
            <person name="Wu L."/>
            <person name="Ma J."/>
        </authorList>
    </citation>
    <scope>NUCLEOTIDE SEQUENCE [LARGE SCALE GENOMIC DNA]</scope>
    <source>
        <strain evidence="3">CGMCC 1.9106</strain>
    </source>
</reference>
<dbReference type="InterPro" id="IPR052356">
    <property type="entry name" value="Thiol_S-MT"/>
</dbReference>
<dbReference type="CDD" id="cd02440">
    <property type="entry name" value="AdoMet_MTases"/>
    <property type="match status" value="1"/>
</dbReference>